<feature type="non-terminal residue" evidence="2">
    <location>
        <position position="1"/>
    </location>
</feature>
<gene>
    <name evidence="2" type="ORF">EXIGLDRAFT_676096</name>
</gene>
<name>A0A165H4I4_EXIGL</name>
<evidence type="ECO:0000313" key="2">
    <source>
        <dbReference type="EMBL" id="KZV91442.1"/>
    </source>
</evidence>
<dbReference type="STRING" id="1314781.A0A165H4I4"/>
<sequence>MSPPLAMSMLSSIPSIRAARWCGGSVFQAFAAFSTGPTLLKAKKASGSSDAGAKGTQSRGPIETFFRKTYPDFDYKWERGAVKEWRRLCETVLRLDPNDKKNEVVKKSWRGLQTAMVRQFNRRYGTDDQSLDAWQGLCMRLDISVPDSVKACRKLVDQTHVNLVDLTEAKDGAPPEKFDSEAALSVYTRTTEQFFPREHAEAKPLLRALLRHINNPNASHRGRRECKPKRGKKSDLALFD</sequence>
<evidence type="ECO:0000256" key="1">
    <source>
        <dbReference type="SAM" id="MobiDB-lite"/>
    </source>
</evidence>
<dbReference type="OrthoDB" id="6105938at2759"/>
<accession>A0A165H4I4</accession>
<keyword evidence="3" id="KW-1185">Reference proteome</keyword>
<dbReference type="InParanoid" id="A0A165H4I4"/>
<dbReference type="Proteomes" id="UP000077266">
    <property type="component" value="Unassembled WGS sequence"/>
</dbReference>
<organism evidence="2 3">
    <name type="scientific">Exidia glandulosa HHB12029</name>
    <dbReference type="NCBI Taxonomy" id="1314781"/>
    <lineage>
        <taxon>Eukaryota</taxon>
        <taxon>Fungi</taxon>
        <taxon>Dikarya</taxon>
        <taxon>Basidiomycota</taxon>
        <taxon>Agaricomycotina</taxon>
        <taxon>Agaricomycetes</taxon>
        <taxon>Auriculariales</taxon>
        <taxon>Exidiaceae</taxon>
        <taxon>Exidia</taxon>
    </lineage>
</organism>
<feature type="compositionally biased region" description="Basic residues" evidence="1">
    <location>
        <begin position="220"/>
        <end position="232"/>
    </location>
</feature>
<dbReference type="EMBL" id="KV426027">
    <property type="protein sequence ID" value="KZV91442.1"/>
    <property type="molecule type" value="Genomic_DNA"/>
</dbReference>
<dbReference type="PANTHER" id="PTHR38846:SF1">
    <property type="entry name" value="C3H1-TYPE DOMAIN-CONTAINING PROTEIN"/>
    <property type="match status" value="1"/>
</dbReference>
<reference evidence="2 3" key="1">
    <citation type="journal article" date="2016" name="Mol. Biol. Evol.">
        <title>Comparative Genomics of Early-Diverging Mushroom-Forming Fungi Provides Insights into the Origins of Lignocellulose Decay Capabilities.</title>
        <authorList>
            <person name="Nagy L.G."/>
            <person name="Riley R."/>
            <person name="Tritt A."/>
            <person name="Adam C."/>
            <person name="Daum C."/>
            <person name="Floudas D."/>
            <person name="Sun H."/>
            <person name="Yadav J.S."/>
            <person name="Pangilinan J."/>
            <person name="Larsson K.H."/>
            <person name="Matsuura K."/>
            <person name="Barry K."/>
            <person name="Labutti K."/>
            <person name="Kuo R."/>
            <person name="Ohm R.A."/>
            <person name="Bhattacharya S.S."/>
            <person name="Shirouzu T."/>
            <person name="Yoshinaga Y."/>
            <person name="Martin F.M."/>
            <person name="Grigoriev I.V."/>
            <person name="Hibbett D.S."/>
        </authorList>
    </citation>
    <scope>NUCLEOTIDE SEQUENCE [LARGE SCALE GENOMIC DNA]</scope>
    <source>
        <strain evidence="2 3">HHB12029</strain>
    </source>
</reference>
<protein>
    <submittedName>
        <fullName evidence="2">Uncharacterized protein</fullName>
    </submittedName>
</protein>
<proteinExistence type="predicted"/>
<dbReference type="AlphaFoldDB" id="A0A165H4I4"/>
<feature type="region of interest" description="Disordered" evidence="1">
    <location>
        <begin position="214"/>
        <end position="240"/>
    </location>
</feature>
<dbReference type="PANTHER" id="PTHR38846">
    <property type="entry name" value="C3H1-TYPE DOMAIN-CONTAINING PROTEIN"/>
    <property type="match status" value="1"/>
</dbReference>
<evidence type="ECO:0000313" key="3">
    <source>
        <dbReference type="Proteomes" id="UP000077266"/>
    </source>
</evidence>